<dbReference type="PANTHER" id="PTHR23028">
    <property type="entry name" value="ACETYLTRANSFERASE"/>
    <property type="match status" value="1"/>
</dbReference>
<dbReference type="InterPro" id="IPR050879">
    <property type="entry name" value="Acyltransferase_3"/>
</dbReference>
<keyword evidence="1" id="KW-0472">Membrane</keyword>
<feature type="transmembrane region" description="Helical" evidence="1">
    <location>
        <begin position="72"/>
        <end position="91"/>
    </location>
</feature>
<keyword evidence="1" id="KW-1133">Transmembrane helix</keyword>
<evidence type="ECO:0000313" key="5">
    <source>
        <dbReference type="Proteomes" id="UP000236752"/>
    </source>
</evidence>
<keyword evidence="4" id="KW-0012">Acyltransferase</keyword>
<dbReference type="AlphaFoldDB" id="A0A1H6AL59"/>
<feature type="domain" description="Acyltransferase 3" evidence="2">
    <location>
        <begin position="5"/>
        <end position="328"/>
    </location>
</feature>
<dbReference type="GO" id="GO:0016747">
    <property type="term" value="F:acyltransferase activity, transferring groups other than amino-acyl groups"/>
    <property type="evidence" value="ECO:0007669"/>
    <property type="project" value="InterPro"/>
</dbReference>
<dbReference type="InterPro" id="IPR043968">
    <property type="entry name" value="SGNH"/>
</dbReference>
<feature type="transmembrane region" description="Helical" evidence="1">
    <location>
        <begin position="284"/>
        <end position="301"/>
    </location>
</feature>
<feature type="transmembrane region" description="Helical" evidence="1">
    <location>
        <begin position="247"/>
        <end position="264"/>
    </location>
</feature>
<feature type="transmembrane region" description="Helical" evidence="1">
    <location>
        <begin position="313"/>
        <end position="331"/>
    </location>
</feature>
<dbReference type="PANTHER" id="PTHR23028:SF53">
    <property type="entry name" value="ACYL_TRANSF_3 DOMAIN-CONTAINING PROTEIN"/>
    <property type="match status" value="1"/>
</dbReference>
<evidence type="ECO:0000256" key="1">
    <source>
        <dbReference type="SAM" id="Phobius"/>
    </source>
</evidence>
<gene>
    <name evidence="4" type="ORF">SAMN04488045_2990</name>
</gene>
<organism evidence="4 5">
    <name type="scientific">Thalassococcus halodurans</name>
    <dbReference type="NCBI Taxonomy" id="373675"/>
    <lineage>
        <taxon>Bacteria</taxon>
        <taxon>Pseudomonadati</taxon>
        <taxon>Pseudomonadota</taxon>
        <taxon>Alphaproteobacteria</taxon>
        <taxon>Rhodobacterales</taxon>
        <taxon>Roseobacteraceae</taxon>
        <taxon>Thalassococcus</taxon>
    </lineage>
</organism>
<keyword evidence="1" id="KW-0812">Transmembrane</keyword>
<feature type="transmembrane region" description="Helical" evidence="1">
    <location>
        <begin position="222"/>
        <end position="240"/>
    </location>
</feature>
<dbReference type="GO" id="GO:0016787">
    <property type="term" value="F:hydrolase activity"/>
    <property type="evidence" value="ECO:0007669"/>
    <property type="project" value="UniProtKB-KW"/>
</dbReference>
<feature type="transmembrane region" description="Helical" evidence="1">
    <location>
        <begin position="7"/>
        <end position="25"/>
    </location>
</feature>
<name>A0A1H6AL59_9RHOB</name>
<keyword evidence="4" id="KW-0808">Transferase</keyword>
<dbReference type="GO" id="GO:0016020">
    <property type="term" value="C:membrane"/>
    <property type="evidence" value="ECO:0007669"/>
    <property type="project" value="TreeGrafter"/>
</dbReference>
<dbReference type="Proteomes" id="UP000236752">
    <property type="component" value="Unassembled WGS sequence"/>
</dbReference>
<evidence type="ECO:0000259" key="2">
    <source>
        <dbReference type="Pfam" id="PF01757"/>
    </source>
</evidence>
<dbReference type="Pfam" id="PF01757">
    <property type="entry name" value="Acyl_transf_3"/>
    <property type="match status" value="1"/>
</dbReference>
<protein>
    <submittedName>
        <fullName evidence="4">Peptidoglycan/LPS O-acetylase OafA/YrhL, contains acyltransferase and SGNH-hydrolase domains</fullName>
    </submittedName>
</protein>
<feature type="transmembrane region" description="Helical" evidence="1">
    <location>
        <begin position="190"/>
        <end position="210"/>
    </location>
</feature>
<feature type="transmembrane region" description="Helical" evidence="1">
    <location>
        <begin position="343"/>
        <end position="364"/>
    </location>
</feature>
<sequence>MQYRADIDGLRAIAVLLVIAYHFGLTQFSGGYLGVDVFFVISGFLITSQILSQIERGQFRFADFYARRARRILPALFAVVGSSLVAGYILLLPLDLKALGEQAMYAVFGVSNFYFLSETGYFSKEAHQLPLLHTWSLGVEEQFYLIWPLICVATLSWLKLSARLNLAVLFVLCAASFAWLLLNRGTNPEFSFFMLPTRAWQLGLGAMIAFAPSVSKRGLSEVQVLIGLALILASATLTTADDKTMEYGIIGATVGAGLIVWPKGQNGWADRLLSITPLVGVGKISYSAYLWHWPLFVFFIVWNSGAMPDGHDIAVLALVTLALSYLSYRFIETPFRQRKDSSFWVLAVAFSIATAIGLLGFFLFKNEGVPGRLSAENQLIAEYLERKKVKSKNYACSFPDFDRNELEIKCLDEDRFGVPVLLMGDSHAHHFQAALRNRYPEAYFHIASYSLCLPLLGGTPNKEKSKNSRQCAEIYRHLFDGLLTEGRYKTIILSARWKNNDWSKIESTVKYLKQFADEVIVFGPTLEYVMPLPSLLLADALPRRSTQELRNSYTKQDLLKEIDASMKELVVTQGGTYYSLLDLLCAKTSDECISVDETGIPLAWDYGHLTYEGANFILKGFEEQGLRLP</sequence>
<dbReference type="Pfam" id="PF19040">
    <property type="entry name" value="SGNH"/>
    <property type="match status" value="1"/>
</dbReference>
<keyword evidence="4" id="KW-0378">Hydrolase</keyword>
<feature type="domain" description="SGNH" evidence="3">
    <location>
        <begin position="410"/>
        <end position="621"/>
    </location>
</feature>
<evidence type="ECO:0000313" key="4">
    <source>
        <dbReference type="EMBL" id="SEG48817.1"/>
    </source>
</evidence>
<accession>A0A1H6AL59</accession>
<dbReference type="EMBL" id="FNUZ01000005">
    <property type="protein sequence ID" value="SEG48817.1"/>
    <property type="molecule type" value="Genomic_DNA"/>
</dbReference>
<proteinExistence type="predicted"/>
<feature type="transmembrane region" description="Helical" evidence="1">
    <location>
        <begin position="143"/>
        <end position="160"/>
    </location>
</feature>
<feature type="transmembrane region" description="Helical" evidence="1">
    <location>
        <begin position="166"/>
        <end position="183"/>
    </location>
</feature>
<dbReference type="GO" id="GO:0009103">
    <property type="term" value="P:lipopolysaccharide biosynthetic process"/>
    <property type="evidence" value="ECO:0007669"/>
    <property type="project" value="TreeGrafter"/>
</dbReference>
<keyword evidence="5" id="KW-1185">Reference proteome</keyword>
<reference evidence="4 5" key="1">
    <citation type="submission" date="2016-10" db="EMBL/GenBank/DDBJ databases">
        <authorList>
            <person name="de Groot N.N."/>
        </authorList>
    </citation>
    <scope>NUCLEOTIDE SEQUENCE [LARGE SCALE GENOMIC DNA]</scope>
    <source>
        <strain evidence="4 5">DSM 26915</strain>
    </source>
</reference>
<feature type="transmembrane region" description="Helical" evidence="1">
    <location>
        <begin position="31"/>
        <end position="51"/>
    </location>
</feature>
<evidence type="ECO:0000259" key="3">
    <source>
        <dbReference type="Pfam" id="PF19040"/>
    </source>
</evidence>
<dbReference type="InterPro" id="IPR002656">
    <property type="entry name" value="Acyl_transf_3_dom"/>
</dbReference>